<dbReference type="SMART" id="SM01204">
    <property type="entry name" value="FIST_C"/>
    <property type="match status" value="1"/>
</dbReference>
<proteinExistence type="predicted"/>
<feature type="domain" description="FIST" evidence="1">
    <location>
        <begin position="43"/>
        <end position="243"/>
    </location>
</feature>
<name>A0A2W5Q2L2_RHOSU</name>
<evidence type="ECO:0000313" key="4">
    <source>
        <dbReference type="Proteomes" id="UP000249185"/>
    </source>
</evidence>
<comment type="caution">
    <text evidence="3">The sequence shown here is derived from an EMBL/GenBank/DDBJ whole genome shotgun (WGS) entry which is preliminary data.</text>
</comment>
<gene>
    <name evidence="3" type="ORF">DI556_12710</name>
</gene>
<protein>
    <submittedName>
        <fullName evidence="3">GfdT protein</fullName>
    </submittedName>
</protein>
<evidence type="ECO:0000259" key="2">
    <source>
        <dbReference type="SMART" id="SM01204"/>
    </source>
</evidence>
<dbReference type="Pfam" id="PF08495">
    <property type="entry name" value="FIST"/>
    <property type="match status" value="1"/>
</dbReference>
<sequence>MGETLRVVEERPGPLHDRVRRAQSLRSDDFAAVAEVRAGLGPGPFALVILFVSANRSTDAVSAAVMRQFPGQTVIGATTAGEIGAHGYLDGAIVGVALPTANFRAQTLMIPDLEQFSRHLSIQDVLRLRNGLAGSVPTWPNEFAFLLSDGLSLREEQFVSALGPALGGAPLFGGSAADGVNFERTFVLADGAFRSNTAVLAFIRTNCRVKVFRFDHLLPTAQRMVVTAADPSRRLVMEINAEPAARAYARALGRDPDQLSPFIFAAHPVVVRIGGNHHVCAIQQVEPNGDLKFLSAVDAGQVLTLAEGQEISAHLERSLDALSPDGPPEAIIACECILRRLEIEETQVKGTMSQTLARHNVVGFNSYGEQLNMLHVNQTFTGVAIYPPPER</sequence>
<organism evidence="3 4">
    <name type="scientific">Rhodovulum sulfidophilum</name>
    <name type="common">Rhodobacter sulfidophilus</name>
    <dbReference type="NCBI Taxonomy" id="35806"/>
    <lineage>
        <taxon>Bacteria</taxon>
        <taxon>Pseudomonadati</taxon>
        <taxon>Pseudomonadota</taxon>
        <taxon>Alphaproteobacteria</taxon>
        <taxon>Rhodobacterales</taxon>
        <taxon>Paracoccaceae</taxon>
        <taxon>Rhodovulum</taxon>
    </lineage>
</organism>
<dbReference type="EMBL" id="QFPW01000009">
    <property type="protein sequence ID" value="PZQ49003.1"/>
    <property type="molecule type" value="Genomic_DNA"/>
</dbReference>
<dbReference type="InterPro" id="IPR013702">
    <property type="entry name" value="FIST_domain_N"/>
</dbReference>
<dbReference type="InterPro" id="IPR019494">
    <property type="entry name" value="FIST_C"/>
</dbReference>
<dbReference type="PANTHER" id="PTHR40252:SF2">
    <property type="entry name" value="BLR0328 PROTEIN"/>
    <property type="match status" value="1"/>
</dbReference>
<dbReference type="AlphaFoldDB" id="A0A2W5Q2L2"/>
<dbReference type="Pfam" id="PF10442">
    <property type="entry name" value="FIST_C"/>
    <property type="match status" value="1"/>
</dbReference>
<reference evidence="3 4" key="1">
    <citation type="submission" date="2017-08" db="EMBL/GenBank/DDBJ databases">
        <title>Infants hospitalized years apart are colonized by the same room-sourced microbial strains.</title>
        <authorList>
            <person name="Brooks B."/>
            <person name="Olm M.R."/>
            <person name="Firek B.A."/>
            <person name="Baker R."/>
            <person name="Thomas B.C."/>
            <person name="Morowitz M.J."/>
            <person name="Banfield J.F."/>
        </authorList>
    </citation>
    <scope>NUCLEOTIDE SEQUENCE [LARGE SCALE GENOMIC DNA]</scope>
    <source>
        <strain evidence="3">S2_005_002_R2_34</strain>
    </source>
</reference>
<dbReference type="SMART" id="SM00897">
    <property type="entry name" value="FIST"/>
    <property type="match status" value="1"/>
</dbReference>
<dbReference type="PANTHER" id="PTHR40252">
    <property type="entry name" value="BLR0328 PROTEIN"/>
    <property type="match status" value="1"/>
</dbReference>
<evidence type="ECO:0000259" key="1">
    <source>
        <dbReference type="SMART" id="SM00897"/>
    </source>
</evidence>
<accession>A0A2W5Q2L2</accession>
<feature type="domain" description="FIST C-domain" evidence="2">
    <location>
        <begin position="244"/>
        <end position="373"/>
    </location>
</feature>
<evidence type="ECO:0000313" key="3">
    <source>
        <dbReference type="EMBL" id="PZQ49003.1"/>
    </source>
</evidence>
<dbReference type="Proteomes" id="UP000249185">
    <property type="component" value="Unassembled WGS sequence"/>
</dbReference>